<accession>A0ABR9RUM3</accession>
<dbReference type="InterPro" id="IPR051820">
    <property type="entry name" value="FAD-binding_MO"/>
</dbReference>
<dbReference type="PANTHER" id="PTHR43872:SF1">
    <property type="entry name" value="MONOOXYGENASE, PUTATIVE (AFU_ORTHOLOGUE AFUA_8G02570)-RELATED"/>
    <property type="match status" value="1"/>
</dbReference>
<dbReference type="Pfam" id="PF13450">
    <property type="entry name" value="NAD_binding_8"/>
    <property type="match status" value="1"/>
</dbReference>
<evidence type="ECO:0000256" key="2">
    <source>
        <dbReference type="ARBA" id="ARBA00010139"/>
    </source>
</evidence>
<dbReference type="SUPFAM" id="SSF51905">
    <property type="entry name" value="FAD/NAD(P)-binding domain"/>
    <property type="match status" value="1"/>
</dbReference>
<protein>
    <submittedName>
        <fullName evidence="4">NAD(P)/FAD-dependent oxidoreductase</fullName>
    </submittedName>
</protein>
<dbReference type="Proteomes" id="UP000756387">
    <property type="component" value="Unassembled WGS sequence"/>
</dbReference>
<evidence type="ECO:0000313" key="5">
    <source>
        <dbReference type="Proteomes" id="UP000756387"/>
    </source>
</evidence>
<gene>
    <name evidence="4" type="ORF">IEQ44_11105</name>
</gene>
<name>A0ABR9RUM3_9ACTN</name>
<comment type="cofactor">
    <cofactor evidence="1">
        <name>FAD</name>
        <dbReference type="ChEBI" id="CHEBI:57692"/>
    </cofactor>
</comment>
<proteinExistence type="inferred from homology"/>
<dbReference type="Gene3D" id="3.50.50.60">
    <property type="entry name" value="FAD/NAD(P)-binding domain"/>
    <property type="match status" value="3"/>
</dbReference>
<evidence type="ECO:0000256" key="3">
    <source>
        <dbReference type="ARBA" id="ARBA00023033"/>
    </source>
</evidence>
<keyword evidence="3" id="KW-0503">Monooxygenase</keyword>
<reference evidence="4 5" key="1">
    <citation type="submission" date="2020-10" db="EMBL/GenBank/DDBJ databases">
        <title>Nocardioides sp. isolated from sludge.</title>
        <authorList>
            <person name="Zhang X."/>
        </authorList>
    </citation>
    <scope>NUCLEOTIDE SEQUENCE [LARGE SCALE GENOMIC DNA]</scope>
    <source>
        <strain evidence="4 5">Y6</strain>
    </source>
</reference>
<dbReference type="PANTHER" id="PTHR43872">
    <property type="entry name" value="MONOOXYGENASE, PUTATIVE (AFU_ORTHOLOGUE AFUA_8G02570)-RELATED"/>
    <property type="match status" value="1"/>
</dbReference>
<organism evidence="4 5">
    <name type="scientific">Nocardioides malaquae</name>
    <dbReference type="NCBI Taxonomy" id="2773426"/>
    <lineage>
        <taxon>Bacteria</taxon>
        <taxon>Bacillati</taxon>
        <taxon>Actinomycetota</taxon>
        <taxon>Actinomycetes</taxon>
        <taxon>Propionibacteriales</taxon>
        <taxon>Nocardioidaceae</taxon>
        <taxon>Nocardioides</taxon>
    </lineage>
</organism>
<evidence type="ECO:0000313" key="4">
    <source>
        <dbReference type="EMBL" id="MBE7325203.1"/>
    </source>
</evidence>
<keyword evidence="5" id="KW-1185">Reference proteome</keyword>
<keyword evidence="3" id="KW-0560">Oxidoreductase</keyword>
<sequence>MSSVRRCGTPKETTVEELDVLVVGAGLSGLGMGRWLRVHHPRRTFAILEARGATGGTWDVFRYPGVRSDSDMYTLGYGWRPWRRRESMAAGSDILDYLRETAAETGADAHVRLHHRVVSADWDSATARWRVDVAVGNPQEGPTTSRTFHARWLFSAAGYYRHDQGHDPVFVGRDDFAGEVVHPQLWPEDFTHSGKRVVVIGSGATAVTLVPALVRGPEAASHVTMLQRTPTYVTSLPQVDTSALWIRRLLGERRGLAAVRRRNIAYAHWMWERARRDPEGTRRRLRAEARRALPSALDVDIHFNPPYDPWDQRLCLVPDGDLFRALSSDRAAVVTDHVDRFTRTGVRLASGTHLDADVIVTATGLELQFVGGVDLRVDGVTVDPGQLLTYRGAMLSGVPNFAFALGYTNASWTLKVDLVCEFVCRLLEHMDASGHAVVRPLPDPDTPRRPTEFAAGYVRRAQGRMPDQGEAYPWAGVTGFRQDRRLLDEQPLVDRHLHFSAAPPAEPRVATRLVEVAR</sequence>
<comment type="similarity">
    <text evidence="2">Belongs to the FAD-binding monooxygenase family.</text>
</comment>
<dbReference type="EMBL" id="JADCSA010000010">
    <property type="protein sequence ID" value="MBE7325203.1"/>
    <property type="molecule type" value="Genomic_DNA"/>
</dbReference>
<dbReference type="InterPro" id="IPR036188">
    <property type="entry name" value="FAD/NAD-bd_sf"/>
</dbReference>
<comment type="caution">
    <text evidence="4">The sequence shown here is derived from an EMBL/GenBank/DDBJ whole genome shotgun (WGS) entry which is preliminary data.</text>
</comment>
<evidence type="ECO:0000256" key="1">
    <source>
        <dbReference type="ARBA" id="ARBA00001974"/>
    </source>
</evidence>